<evidence type="ECO:0000256" key="5">
    <source>
        <dbReference type="HAMAP-Rule" id="MF_00291"/>
    </source>
</evidence>
<evidence type="ECO:0000256" key="2">
    <source>
        <dbReference type="ARBA" id="ARBA00022980"/>
    </source>
</evidence>
<comment type="caution">
    <text evidence="7">The sequence shown here is derived from an EMBL/GenBank/DDBJ whole genome shotgun (WGS) entry which is preliminary data.</text>
</comment>
<protein>
    <recommendedName>
        <fullName evidence="4 5">Small ribosomal subunit protein uS2</fullName>
    </recommendedName>
</protein>
<accession>A0A2H0WQZ1</accession>
<evidence type="ECO:0000256" key="4">
    <source>
        <dbReference type="ARBA" id="ARBA00035256"/>
    </source>
</evidence>
<reference evidence="8" key="1">
    <citation type="submission" date="2017-09" db="EMBL/GenBank/DDBJ databases">
        <title>Depth-based differentiation of microbial function through sediment-hosted aquifers and enrichment of novel symbionts in the deep terrestrial subsurface.</title>
        <authorList>
            <person name="Probst A.J."/>
            <person name="Ladd B."/>
            <person name="Jarett J.K."/>
            <person name="Geller-Mcgrath D.E."/>
            <person name="Sieber C.M.K."/>
            <person name="Emerson J.B."/>
            <person name="Anantharaman K."/>
            <person name="Thomas B.C."/>
            <person name="Malmstrom R."/>
            <person name="Stieglmeier M."/>
            <person name="Klingl A."/>
            <person name="Woyke T."/>
            <person name="Ryan C.M."/>
            <person name="Banfield J.F."/>
        </authorList>
    </citation>
    <scope>NUCLEOTIDE SEQUENCE [LARGE SCALE GENOMIC DNA]</scope>
</reference>
<dbReference type="PRINTS" id="PR00395">
    <property type="entry name" value="RIBOSOMALS2"/>
</dbReference>
<dbReference type="InterPro" id="IPR018130">
    <property type="entry name" value="Ribosomal_uS2_CS"/>
</dbReference>
<dbReference type="PANTHER" id="PTHR12534:SF0">
    <property type="entry name" value="SMALL RIBOSOMAL SUBUNIT PROTEIN US2M"/>
    <property type="match status" value="1"/>
</dbReference>
<dbReference type="SUPFAM" id="SSF52313">
    <property type="entry name" value="Ribosomal protein S2"/>
    <property type="match status" value="1"/>
</dbReference>
<dbReference type="NCBIfam" id="TIGR01011">
    <property type="entry name" value="rpsB_bact"/>
    <property type="match status" value="1"/>
</dbReference>
<dbReference type="Gene3D" id="1.10.287.610">
    <property type="entry name" value="Helix hairpin bin"/>
    <property type="match status" value="1"/>
</dbReference>
<dbReference type="GO" id="GO:0006412">
    <property type="term" value="P:translation"/>
    <property type="evidence" value="ECO:0007669"/>
    <property type="project" value="UniProtKB-UniRule"/>
</dbReference>
<dbReference type="AlphaFoldDB" id="A0A2H0WQZ1"/>
<dbReference type="InterPro" id="IPR001865">
    <property type="entry name" value="Ribosomal_uS2"/>
</dbReference>
<dbReference type="EMBL" id="PEZH01000038">
    <property type="protein sequence ID" value="PIS15066.1"/>
    <property type="molecule type" value="Genomic_DNA"/>
</dbReference>
<evidence type="ECO:0000256" key="1">
    <source>
        <dbReference type="ARBA" id="ARBA00006242"/>
    </source>
</evidence>
<evidence type="ECO:0000313" key="7">
    <source>
        <dbReference type="EMBL" id="PIS15066.1"/>
    </source>
</evidence>
<gene>
    <name evidence="5 7" type="primary">rpsB</name>
    <name evidence="7" type="ORF">COT63_01985</name>
</gene>
<dbReference type="Pfam" id="PF00318">
    <property type="entry name" value="Ribosomal_S2"/>
    <property type="match status" value="1"/>
</dbReference>
<dbReference type="InterPro" id="IPR023591">
    <property type="entry name" value="Ribosomal_uS2_flav_dom_sf"/>
</dbReference>
<proteinExistence type="inferred from homology"/>
<dbReference type="HAMAP" id="MF_00291_B">
    <property type="entry name" value="Ribosomal_uS2_B"/>
    <property type="match status" value="1"/>
</dbReference>
<organism evidence="7 8">
    <name type="scientific">Candidatus Shapirobacteria bacterium CG09_land_8_20_14_0_10_38_17</name>
    <dbReference type="NCBI Taxonomy" id="1974884"/>
    <lineage>
        <taxon>Bacteria</taxon>
        <taxon>Candidatus Shapironibacteriota</taxon>
    </lineage>
</organism>
<evidence type="ECO:0000256" key="3">
    <source>
        <dbReference type="ARBA" id="ARBA00023274"/>
    </source>
</evidence>
<dbReference type="Gene3D" id="3.40.50.10490">
    <property type="entry name" value="Glucose-6-phosphate isomerase like protein, domain 1"/>
    <property type="match status" value="1"/>
</dbReference>
<dbReference type="CDD" id="cd01425">
    <property type="entry name" value="RPS2"/>
    <property type="match status" value="1"/>
</dbReference>
<dbReference type="GO" id="GO:0022627">
    <property type="term" value="C:cytosolic small ribosomal subunit"/>
    <property type="evidence" value="ECO:0007669"/>
    <property type="project" value="TreeGrafter"/>
</dbReference>
<dbReference type="Proteomes" id="UP000231282">
    <property type="component" value="Unassembled WGS sequence"/>
</dbReference>
<sequence length="243" mass="27136">MIKKGPIKPQGKKLSVDISLEELLEAGCHFGHSVSKIHPQMREYVYMARQGVHIFDLVKTRQCLINAIHFLADLVKGGGKVIFVGTKRQAAPIIEKKVKGTGMFYIRKHWVGGLLTNWSEVKKNLEKLIDLRGEVSRERKGRTKYEQALLKRECSRLEELYGGIDGLTDIPQALFVVDVKREKTAILEAEKMGIPVVAIVDTNSNPSGVDYIIPANDDAKGSISYIIGKIVEVIRGDNKEAQK</sequence>
<name>A0A2H0WQZ1_9BACT</name>
<evidence type="ECO:0000256" key="6">
    <source>
        <dbReference type="RuleBase" id="RU003631"/>
    </source>
</evidence>
<evidence type="ECO:0000313" key="8">
    <source>
        <dbReference type="Proteomes" id="UP000231282"/>
    </source>
</evidence>
<dbReference type="PANTHER" id="PTHR12534">
    <property type="entry name" value="30S RIBOSOMAL PROTEIN S2 PROKARYOTIC AND ORGANELLAR"/>
    <property type="match status" value="1"/>
</dbReference>
<dbReference type="GO" id="GO:0003735">
    <property type="term" value="F:structural constituent of ribosome"/>
    <property type="evidence" value="ECO:0007669"/>
    <property type="project" value="InterPro"/>
</dbReference>
<keyword evidence="2 5" id="KW-0689">Ribosomal protein</keyword>
<dbReference type="PROSITE" id="PS00963">
    <property type="entry name" value="RIBOSOMAL_S2_2"/>
    <property type="match status" value="1"/>
</dbReference>
<dbReference type="InterPro" id="IPR005706">
    <property type="entry name" value="Ribosomal_uS2_bac/mit/plastid"/>
</dbReference>
<comment type="similarity">
    <text evidence="1 5 6">Belongs to the universal ribosomal protein uS2 family.</text>
</comment>
<keyword evidence="3 5" id="KW-0687">Ribonucleoprotein</keyword>